<comment type="caution">
    <text evidence="2">The sequence shown here is derived from an EMBL/GenBank/DDBJ whole genome shotgun (WGS) entry which is preliminary data.</text>
</comment>
<feature type="transmembrane region" description="Helical" evidence="1">
    <location>
        <begin position="56"/>
        <end position="77"/>
    </location>
</feature>
<evidence type="ECO:0000313" key="3">
    <source>
        <dbReference type="Proteomes" id="UP001597351"/>
    </source>
</evidence>
<dbReference type="Proteomes" id="UP001597351">
    <property type="component" value="Unassembled WGS sequence"/>
</dbReference>
<feature type="transmembrane region" description="Helical" evidence="1">
    <location>
        <begin position="118"/>
        <end position="137"/>
    </location>
</feature>
<proteinExistence type="predicted"/>
<gene>
    <name evidence="2" type="ORF">ACFSDE_19140</name>
</gene>
<name>A0ABW4TTC1_9ACTN</name>
<keyword evidence="1" id="KW-0472">Membrane</keyword>
<dbReference type="RefSeq" id="WP_343921433.1">
    <property type="nucleotide sequence ID" value="NZ_BAAAJT010000003.1"/>
</dbReference>
<evidence type="ECO:0000256" key="1">
    <source>
        <dbReference type="SAM" id="Phobius"/>
    </source>
</evidence>
<protein>
    <submittedName>
        <fullName evidence="2">Uncharacterized protein</fullName>
    </submittedName>
</protein>
<feature type="transmembrane region" description="Helical" evidence="1">
    <location>
        <begin position="25"/>
        <end position="44"/>
    </location>
</feature>
<sequence length="140" mass="14433">MGRGLLGALGGVVAGAVLSLVVWELGFIASITSFVLAAGAVYLYGMLAGAPPRRGLVPLVAMIVLGVVATFFLLVGWDAAAAYDEIVGDTVSPGMTKGEFVTSSLTDSEVLGAYGKDMALFFVFAALGRWTTLKGVISQR</sequence>
<keyword evidence="1" id="KW-0812">Transmembrane</keyword>
<dbReference type="EMBL" id="JBHUGD010000004">
    <property type="protein sequence ID" value="MFD1948927.1"/>
    <property type="molecule type" value="Genomic_DNA"/>
</dbReference>
<accession>A0ABW4TTC1</accession>
<organism evidence="2 3">
    <name type="scientific">Nocardioides aestuarii</name>
    <dbReference type="NCBI Taxonomy" id="252231"/>
    <lineage>
        <taxon>Bacteria</taxon>
        <taxon>Bacillati</taxon>
        <taxon>Actinomycetota</taxon>
        <taxon>Actinomycetes</taxon>
        <taxon>Propionibacteriales</taxon>
        <taxon>Nocardioidaceae</taxon>
        <taxon>Nocardioides</taxon>
    </lineage>
</organism>
<keyword evidence="3" id="KW-1185">Reference proteome</keyword>
<evidence type="ECO:0000313" key="2">
    <source>
        <dbReference type="EMBL" id="MFD1948927.1"/>
    </source>
</evidence>
<reference evidence="3" key="1">
    <citation type="journal article" date="2019" name="Int. J. Syst. Evol. Microbiol.">
        <title>The Global Catalogue of Microorganisms (GCM) 10K type strain sequencing project: providing services to taxonomists for standard genome sequencing and annotation.</title>
        <authorList>
            <consortium name="The Broad Institute Genomics Platform"/>
            <consortium name="The Broad Institute Genome Sequencing Center for Infectious Disease"/>
            <person name="Wu L."/>
            <person name="Ma J."/>
        </authorList>
    </citation>
    <scope>NUCLEOTIDE SEQUENCE [LARGE SCALE GENOMIC DNA]</scope>
    <source>
        <strain evidence="3">CGMCC 1.12477</strain>
    </source>
</reference>
<keyword evidence="1" id="KW-1133">Transmembrane helix</keyword>